<evidence type="ECO:0000256" key="5">
    <source>
        <dbReference type="ARBA" id="ARBA00038682"/>
    </source>
</evidence>
<dbReference type="GO" id="GO:0032153">
    <property type="term" value="C:cell division site"/>
    <property type="evidence" value="ECO:0007669"/>
    <property type="project" value="TreeGrafter"/>
</dbReference>
<dbReference type="InterPro" id="IPR001680">
    <property type="entry name" value="WD40_rpt"/>
</dbReference>
<dbReference type="OrthoDB" id="3367at2759"/>
<dbReference type="Gene3D" id="2.130.10.10">
    <property type="entry name" value="YVTN repeat-like/Quinoprotein amine dehydrogenase"/>
    <property type="match status" value="1"/>
</dbReference>
<dbReference type="PROSITE" id="PS50294">
    <property type="entry name" value="WD_REPEATS_REGION"/>
    <property type="match status" value="1"/>
</dbReference>
<dbReference type="SMART" id="SM00320">
    <property type="entry name" value="WD40"/>
    <property type="match status" value="4"/>
</dbReference>
<dbReference type="PROSITE" id="PS50082">
    <property type="entry name" value="WD_REPEATS_2"/>
    <property type="match status" value="1"/>
</dbReference>
<comment type="function">
    <text evidence="3">Component of the regulatory network controlling carbon source utilization through ubiquitination and deubiquitination involving creA, creB, creC, creD and acrB. Required to prevent the proteolysis of the CreB deubiquitinating enzyme in the absence of carbon catabolite repression. CreB deubiquitinating enzyme stabilized in a complex with the CreC leads to the expression of genes such as those in the proline and quinate pathways.</text>
</comment>
<dbReference type="InterPro" id="IPR015943">
    <property type="entry name" value="WD40/YVTN_repeat-like_dom_sf"/>
</dbReference>
<feature type="region of interest" description="Disordered" evidence="7">
    <location>
        <begin position="332"/>
        <end position="356"/>
    </location>
</feature>
<evidence type="ECO:0000256" key="1">
    <source>
        <dbReference type="ARBA" id="ARBA00022574"/>
    </source>
</evidence>
<comment type="subunit">
    <text evidence="5">Interacts with creB.</text>
</comment>
<feature type="compositionally biased region" description="Polar residues" evidence="7">
    <location>
        <begin position="144"/>
        <end position="157"/>
    </location>
</feature>
<organism evidence="8 9">
    <name type="scientific">Claviceps africana</name>
    <dbReference type="NCBI Taxonomy" id="83212"/>
    <lineage>
        <taxon>Eukaryota</taxon>
        <taxon>Fungi</taxon>
        <taxon>Dikarya</taxon>
        <taxon>Ascomycota</taxon>
        <taxon>Pezizomycotina</taxon>
        <taxon>Sordariomycetes</taxon>
        <taxon>Hypocreomycetidae</taxon>
        <taxon>Hypocreales</taxon>
        <taxon>Clavicipitaceae</taxon>
        <taxon>Claviceps</taxon>
    </lineage>
</organism>
<keyword evidence="2" id="KW-0677">Repeat</keyword>
<proteinExistence type="inferred from homology"/>
<evidence type="ECO:0000256" key="4">
    <source>
        <dbReference type="ARBA" id="ARBA00038107"/>
    </source>
</evidence>
<reference evidence="8" key="1">
    <citation type="journal article" date="2020" name="bioRxiv">
        <title>Whole genome comparisons of ergot fungi reveals the divergence and evolution of species within the genus Claviceps are the result of varying mechanisms driving genome evolution and host range expansion.</title>
        <authorList>
            <person name="Wyka S.A."/>
            <person name="Mondo S.J."/>
            <person name="Liu M."/>
            <person name="Dettman J."/>
            <person name="Nalam V."/>
            <person name="Broders K.D."/>
        </authorList>
    </citation>
    <scope>NUCLEOTIDE SEQUENCE</scope>
    <source>
        <strain evidence="8">CCC 489</strain>
    </source>
</reference>
<dbReference type="PANTHER" id="PTHR14107">
    <property type="entry name" value="WD REPEAT PROTEIN"/>
    <property type="match status" value="1"/>
</dbReference>
<evidence type="ECO:0000256" key="3">
    <source>
        <dbReference type="ARBA" id="ARBA00037241"/>
    </source>
</evidence>
<evidence type="ECO:0000313" key="9">
    <source>
        <dbReference type="Proteomes" id="UP000811619"/>
    </source>
</evidence>
<evidence type="ECO:0000313" key="8">
    <source>
        <dbReference type="EMBL" id="KAG5929923.1"/>
    </source>
</evidence>
<comment type="caution">
    <text evidence="8">The sequence shown here is derived from an EMBL/GenBank/DDBJ whole genome shotgun (WGS) entry which is preliminary data.</text>
</comment>
<comment type="similarity">
    <text evidence="4">Belongs to the WD repeat creC family.</text>
</comment>
<sequence length="611" mass="66669">MFALPPPPRYPIGGPYGASGITGIVPMIETNNTLSTPTGSEWQFLVGEGTYVLKEDLQLATPPPHPSEAPVVNPNPLATDPQPASVGTKMTLVRIQSRPPPFVHREPPAAEPSLGAASCSGMDQYGNARHSTEGGMNSEDGCAPSTSDAPNSTTVGSSPAFGEGNSLLVPSHVKDVNKRKKPKNNVTKSNSSFISRVIVNESLSRRITDRPGDGIFAFANINRAFQWLDLSSPNKANYFTKILFTKAHCLCHDVNMVTKGASHIDVVMGFSTGEIIWWEPISQRYTRMNKNGVINNTPVSHIEWIPGSENLFLAAHMDGSLVVYDKEKDDGQFAPEEDETSANGSESEDGQNGAKAGTKMHINKSVHSQNQKTNPVAAWKISNQRINAFAFSPDNRHLAVVSEDGTLRLIDYLEEELLGLFFSYYGGLTCVCWTPDGKYVLTGGQDDLISIWSAADSALVARCQGHQSWVSSLAFDLWRCDERTYRFGSVGEDGRLCLWDFNVGMLHRPKNSMRQRGSISDASGALFRGEPLSPLGLGNGVRSNPGFEGEDEDDGVYHTVEPRSRIPILPPVLNTVIDTHPACWLDFTEEAIITSCKDGHIRTWIRPGKSI</sequence>
<evidence type="ECO:0008006" key="10">
    <source>
        <dbReference type="Google" id="ProtNLM"/>
    </source>
</evidence>
<dbReference type="Pfam" id="PF00400">
    <property type="entry name" value="WD40"/>
    <property type="match status" value="3"/>
</dbReference>
<dbReference type="SUPFAM" id="SSF50978">
    <property type="entry name" value="WD40 repeat-like"/>
    <property type="match status" value="1"/>
</dbReference>
<dbReference type="GO" id="GO:0045013">
    <property type="term" value="P:carbon catabolite repression of transcription"/>
    <property type="evidence" value="ECO:0007669"/>
    <property type="project" value="TreeGrafter"/>
</dbReference>
<dbReference type="PANTHER" id="PTHR14107:SF16">
    <property type="entry name" value="AT02583P"/>
    <property type="match status" value="1"/>
</dbReference>
<gene>
    <name evidence="8" type="ORF">E4U42_003984</name>
</gene>
<dbReference type="AlphaFoldDB" id="A0A8K0JCB6"/>
<dbReference type="EMBL" id="SRPY01000034">
    <property type="protein sequence ID" value="KAG5929923.1"/>
    <property type="molecule type" value="Genomic_DNA"/>
</dbReference>
<accession>A0A8K0JCB6</accession>
<keyword evidence="9" id="KW-1185">Reference proteome</keyword>
<dbReference type="InterPro" id="IPR036322">
    <property type="entry name" value="WD40_repeat_dom_sf"/>
</dbReference>
<evidence type="ECO:0000256" key="6">
    <source>
        <dbReference type="PROSITE-ProRule" id="PRU00221"/>
    </source>
</evidence>
<dbReference type="GO" id="GO:0005634">
    <property type="term" value="C:nucleus"/>
    <property type="evidence" value="ECO:0007669"/>
    <property type="project" value="TreeGrafter"/>
</dbReference>
<evidence type="ECO:0000256" key="2">
    <source>
        <dbReference type="ARBA" id="ARBA00022737"/>
    </source>
</evidence>
<evidence type="ECO:0000256" key="7">
    <source>
        <dbReference type="SAM" id="MobiDB-lite"/>
    </source>
</evidence>
<feature type="repeat" description="WD" evidence="6">
    <location>
        <begin position="421"/>
        <end position="462"/>
    </location>
</feature>
<dbReference type="GO" id="GO:0051286">
    <property type="term" value="C:cell tip"/>
    <property type="evidence" value="ECO:0007669"/>
    <property type="project" value="TreeGrafter"/>
</dbReference>
<dbReference type="InterPro" id="IPR051362">
    <property type="entry name" value="WD_repeat_creC_regulators"/>
</dbReference>
<dbReference type="Proteomes" id="UP000811619">
    <property type="component" value="Unassembled WGS sequence"/>
</dbReference>
<protein>
    <recommendedName>
        <fullName evidence="10">Catabolite repression protein creC</fullName>
    </recommendedName>
</protein>
<name>A0A8K0JCB6_9HYPO</name>
<feature type="region of interest" description="Disordered" evidence="7">
    <location>
        <begin position="99"/>
        <end position="188"/>
    </location>
</feature>
<keyword evidence="1 6" id="KW-0853">WD repeat</keyword>